<organism evidence="1">
    <name type="scientific">marine metagenome</name>
    <dbReference type="NCBI Taxonomy" id="408172"/>
    <lineage>
        <taxon>unclassified sequences</taxon>
        <taxon>metagenomes</taxon>
        <taxon>ecological metagenomes</taxon>
    </lineage>
</organism>
<proteinExistence type="predicted"/>
<dbReference type="SUPFAM" id="SSF53850">
    <property type="entry name" value="Periplasmic binding protein-like II"/>
    <property type="match status" value="1"/>
</dbReference>
<dbReference type="AlphaFoldDB" id="A0A383EN83"/>
<dbReference type="EMBL" id="UINC01227465">
    <property type="protein sequence ID" value="SVE58362.1"/>
    <property type="molecule type" value="Genomic_DNA"/>
</dbReference>
<feature type="non-terminal residue" evidence="1">
    <location>
        <position position="77"/>
    </location>
</feature>
<gene>
    <name evidence="1" type="ORF">METZ01_LOCUS511216</name>
</gene>
<dbReference type="Gene3D" id="3.40.190.10">
    <property type="entry name" value="Periplasmic binding protein-like II"/>
    <property type="match status" value="1"/>
</dbReference>
<accession>A0A383EN83</accession>
<dbReference type="PROSITE" id="PS51318">
    <property type="entry name" value="TAT"/>
    <property type="match status" value="1"/>
</dbReference>
<dbReference type="InterPro" id="IPR019546">
    <property type="entry name" value="TAT_signal_bac_arc"/>
</dbReference>
<name>A0A383EN83_9ZZZZ</name>
<protein>
    <submittedName>
        <fullName evidence="1">Uncharacterized protein</fullName>
    </submittedName>
</protein>
<reference evidence="1" key="1">
    <citation type="submission" date="2018-05" db="EMBL/GenBank/DDBJ databases">
        <authorList>
            <person name="Lanie J.A."/>
            <person name="Ng W.-L."/>
            <person name="Kazmierczak K.M."/>
            <person name="Andrzejewski T.M."/>
            <person name="Davidsen T.M."/>
            <person name="Wayne K.J."/>
            <person name="Tettelin H."/>
            <person name="Glass J.I."/>
            <person name="Rusch D."/>
            <person name="Podicherti R."/>
            <person name="Tsui H.-C.T."/>
            <person name="Winkler M.E."/>
        </authorList>
    </citation>
    <scope>NUCLEOTIDE SEQUENCE</scope>
</reference>
<dbReference type="InterPro" id="IPR006311">
    <property type="entry name" value="TAT_signal"/>
</dbReference>
<evidence type="ECO:0000313" key="1">
    <source>
        <dbReference type="EMBL" id="SVE58362.1"/>
    </source>
</evidence>
<sequence length="77" mass="8255">MTDWLNTEGRSITRRDALKHLAAAGLATAVGGCGGTDEDGTITLRWWSTQGAPAQRAAYRAQIDLFEAAHPGVRVVF</sequence>
<dbReference type="NCBIfam" id="TIGR01409">
    <property type="entry name" value="TAT_signal_seq"/>
    <property type="match status" value="1"/>
</dbReference>